<evidence type="ECO:0008006" key="3">
    <source>
        <dbReference type="Google" id="ProtNLM"/>
    </source>
</evidence>
<name>A0A4R6UGE0_9ACTN</name>
<dbReference type="Gene3D" id="1.25.40.10">
    <property type="entry name" value="Tetratricopeptide repeat domain"/>
    <property type="match status" value="1"/>
</dbReference>
<accession>A0A4R6UGE0</accession>
<dbReference type="RefSeq" id="WP_208113277.1">
    <property type="nucleotide sequence ID" value="NZ_SNYN01000028.1"/>
</dbReference>
<dbReference type="Proteomes" id="UP000295281">
    <property type="component" value="Unassembled WGS sequence"/>
</dbReference>
<dbReference type="InterPro" id="IPR011990">
    <property type="entry name" value="TPR-like_helical_dom_sf"/>
</dbReference>
<gene>
    <name evidence="1" type="ORF">EV190_1285</name>
</gene>
<protein>
    <recommendedName>
        <fullName evidence="3">Tetratricopeptide repeat protein</fullName>
    </recommendedName>
</protein>
<proteinExistence type="predicted"/>
<sequence length="902" mass="98425">MSERDWRGLAADADGLPYGRAKTLALEKALNLAAGDGADDQDLFWLRMGLTGAYEYGGEPAKAFTTFSRCLSAFDSDPARYGPDANRQLLWQFKWVVSSLTDFPEIPLERTRAVLADMERRYREGGYSLHAVYGLRCRVARHLGDVAEADAQFELWRTAPRDDSSDCEGCVPSRMADHLAWRGRNEAAVALAEPVLSGRLRCKEQPQSILTTLIIPFLRTGRHDAAVDAHRRSYRVHRREDVHYLQSIATHLDFCAMTGNHARGLQILERHLGALDSAPSPDSAMVFAASAALLLDRLAATGHDDVSVRRPGHGDRPDTEVGVTELRDTLRAQARAIAARFDARNGTTAQSDRLRDRLAVEPVVDALPLAAHEPRPAVPAAAAVAPEAEPLEEDRERLAEQAWRLWREERWERARAAWRRFDELAGVADASDEALARRSEVEGRMRGDDDDVAGAVEHWRAAADRHAAAGRETDRQRVLSRVGAALLSTGDASGLPLLEEAVALLDRHGVERERAEARLRFARALLAVGDSARALELLDEALLLEGLAEGTRAWLLGTRAFALERSGAGAEVQDTALVQAREAAREARNPLLITDTAMRHGVLLRGLGPEEWEAAGGALAEAAAQDDAGIPDGMRAGALLMYGHWLCDDQDHERAVAPLAEAVALLTALGDTGAAAHARRPLARAYQGGERYLEAAEVAEEALAMEDEAGLDTLDRMVLREVLARSLTGLGELADAVTRWDELIAMQDPDRDAATVAHLHDEVAQLLDRLDRDAESAERHGAAATIWEGLDEPFQAAGQHQRRAMMLKWAGETEAALAASRLAEQWLDRAVADPGLSVPEEQAHFRRGTMRFDRARVLWGTAPTAEAESEAEAAIGLFRAAGDDDAAQQAERLLTAIRESAG</sequence>
<reference evidence="1 2" key="1">
    <citation type="submission" date="2019-03" db="EMBL/GenBank/DDBJ databases">
        <title>Genomic Encyclopedia of Type Strains, Phase IV (KMG-IV): sequencing the most valuable type-strain genomes for metagenomic binning, comparative biology and taxonomic classification.</title>
        <authorList>
            <person name="Goeker M."/>
        </authorList>
    </citation>
    <scope>NUCLEOTIDE SEQUENCE [LARGE SCALE GENOMIC DNA]</scope>
    <source>
        <strain evidence="1 2">DSM 46770</strain>
    </source>
</reference>
<dbReference type="AlphaFoldDB" id="A0A4R6UGE0"/>
<organism evidence="1 2">
    <name type="scientific">Actinorugispora endophytica</name>
    <dbReference type="NCBI Taxonomy" id="1605990"/>
    <lineage>
        <taxon>Bacteria</taxon>
        <taxon>Bacillati</taxon>
        <taxon>Actinomycetota</taxon>
        <taxon>Actinomycetes</taxon>
        <taxon>Streptosporangiales</taxon>
        <taxon>Nocardiopsidaceae</taxon>
        <taxon>Actinorugispora</taxon>
    </lineage>
</organism>
<dbReference type="EMBL" id="SNYN01000028">
    <property type="protein sequence ID" value="TDQ45848.1"/>
    <property type="molecule type" value="Genomic_DNA"/>
</dbReference>
<dbReference type="SUPFAM" id="SSF48452">
    <property type="entry name" value="TPR-like"/>
    <property type="match status" value="1"/>
</dbReference>
<keyword evidence="2" id="KW-1185">Reference proteome</keyword>
<comment type="caution">
    <text evidence="1">The sequence shown here is derived from an EMBL/GenBank/DDBJ whole genome shotgun (WGS) entry which is preliminary data.</text>
</comment>
<evidence type="ECO:0000313" key="2">
    <source>
        <dbReference type="Proteomes" id="UP000295281"/>
    </source>
</evidence>
<evidence type="ECO:0000313" key="1">
    <source>
        <dbReference type="EMBL" id="TDQ45848.1"/>
    </source>
</evidence>